<dbReference type="EMBL" id="BART01025603">
    <property type="protein sequence ID" value="GAH02862.1"/>
    <property type="molecule type" value="Genomic_DNA"/>
</dbReference>
<sequence>KGGWEEKEMLKMGGEVDKTHGYSCHWAIQSL</sequence>
<protein>
    <submittedName>
        <fullName evidence="1">Uncharacterized protein</fullName>
    </submittedName>
</protein>
<name>X1C671_9ZZZZ</name>
<organism evidence="1">
    <name type="scientific">marine sediment metagenome</name>
    <dbReference type="NCBI Taxonomy" id="412755"/>
    <lineage>
        <taxon>unclassified sequences</taxon>
        <taxon>metagenomes</taxon>
        <taxon>ecological metagenomes</taxon>
    </lineage>
</organism>
<proteinExistence type="predicted"/>
<feature type="non-terminal residue" evidence="1">
    <location>
        <position position="1"/>
    </location>
</feature>
<gene>
    <name evidence="1" type="ORF">S01H4_45921</name>
</gene>
<comment type="caution">
    <text evidence="1">The sequence shown here is derived from an EMBL/GenBank/DDBJ whole genome shotgun (WGS) entry which is preliminary data.</text>
</comment>
<dbReference type="AlphaFoldDB" id="X1C671"/>
<reference evidence="1" key="1">
    <citation type="journal article" date="2014" name="Front. Microbiol.">
        <title>High frequency of phylogenetically diverse reductive dehalogenase-homologous genes in deep subseafloor sedimentary metagenomes.</title>
        <authorList>
            <person name="Kawai M."/>
            <person name="Futagami T."/>
            <person name="Toyoda A."/>
            <person name="Takaki Y."/>
            <person name="Nishi S."/>
            <person name="Hori S."/>
            <person name="Arai W."/>
            <person name="Tsubouchi T."/>
            <person name="Morono Y."/>
            <person name="Uchiyama I."/>
            <person name="Ito T."/>
            <person name="Fujiyama A."/>
            <person name="Inagaki F."/>
            <person name="Takami H."/>
        </authorList>
    </citation>
    <scope>NUCLEOTIDE SEQUENCE</scope>
    <source>
        <strain evidence="1">Expedition CK06-06</strain>
    </source>
</reference>
<accession>X1C671</accession>
<evidence type="ECO:0000313" key="1">
    <source>
        <dbReference type="EMBL" id="GAH02862.1"/>
    </source>
</evidence>